<evidence type="ECO:0000313" key="6">
    <source>
        <dbReference type="EMBL" id="ADZ84248.1"/>
    </source>
</evidence>
<evidence type="ECO:0000256" key="4">
    <source>
        <dbReference type="ARBA" id="ARBA00022833"/>
    </source>
</evidence>
<organism evidence="6 7">
    <name type="scientific">Cellulosilyticum lentocellum (strain ATCC 49066 / DSM 5427 / NCIMB 11756 / RHM5)</name>
    <name type="common">Clostridium lentocellum</name>
    <dbReference type="NCBI Taxonomy" id="642492"/>
    <lineage>
        <taxon>Bacteria</taxon>
        <taxon>Bacillati</taxon>
        <taxon>Bacillota</taxon>
        <taxon>Clostridia</taxon>
        <taxon>Lachnospirales</taxon>
        <taxon>Cellulosilyticaceae</taxon>
        <taxon>Cellulosilyticum</taxon>
    </lineage>
</organism>
<dbReference type="Pfam" id="PF00753">
    <property type="entry name" value="Lactamase_B"/>
    <property type="match status" value="1"/>
</dbReference>
<dbReference type="GO" id="GO:0046872">
    <property type="term" value="F:metal ion binding"/>
    <property type="evidence" value="ECO:0007669"/>
    <property type="project" value="UniProtKB-KW"/>
</dbReference>
<dbReference type="KEGG" id="cle:Clole_2542"/>
<proteinExistence type="predicted"/>
<dbReference type="GO" id="GO:0016787">
    <property type="term" value="F:hydrolase activity"/>
    <property type="evidence" value="ECO:0007669"/>
    <property type="project" value="UniProtKB-KW"/>
</dbReference>
<evidence type="ECO:0000256" key="1">
    <source>
        <dbReference type="ARBA" id="ARBA00001947"/>
    </source>
</evidence>
<dbReference type="HOGENOM" id="CLU_030571_5_2_9"/>
<dbReference type="SMART" id="SM00849">
    <property type="entry name" value="Lactamase_B"/>
    <property type="match status" value="1"/>
</dbReference>
<dbReference type="CDD" id="cd06262">
    <property type="entry name" value="metallo-hydrolase-like_MBL-fold"/>
    <property type="match status" value="1"/>
</dbReference>
<dbReference type="PANTHER" id="PTHR46233">
    <property type="entry name" value="HYDROXYACYLGLUTATHIONE HYDROLASE GLOC"/>
    <property type="match status" value="1"/>
</dbReference>
<dbReference type="eggNOG" id="COG0491">
    <property type="taxonomic scope" value="Bacteria"/>
</dbReference>
<keyword evidence="7" id="KW-1185">Reference proteome</keyword>
<evidence type="ECO:0000259" key="5">
    <source>
        <dbReference type="SMART" id="SM00849"/>
    </source>
</evidence>
<dbReference type="Gene3D" id="3.60.15.10">
    <property type="entry name" value="Ribonuclease Z/Hydroxyacylglutathione hydrolase-like"/>
    <property type="match status" value="1"/>
</dbReference>
<evidence type="ECO:0000256" key="3">
    <source>
        <dbReference type="ARBA" id="ARBA00022801"/>
    </source>
</evidence>
<dbReference type="EMBL" id="CP002582">
    <property type="protein sequence ID" value="ADZ84248.1"/>
    <property type="molecule type" value="Genomic_DNA"/>
</dbReference>
<keyword evidence="2" id="KW-0479">Metal-binding</keyword>
<comment type="cofactor">
    <cofactor evidence="1">
        <name>Zn(2+)</name>
        <dbReference type="ChEBI" id="CHEBI:29105"/>
    </cofactor>
</comment>
<dbReference type="InterPro" id="IPR051453">
    <property type="entry name" value="MBL_Glyoxalase_II"/>
</dbReference>
<sequence>MIHNLTVGMLQEHTYFYIDEQTKHGFIIDPGAEAPRLLAYIKERGYVIEKILLTHGHVDHIGAAEAIREALGCSIIIHQEGKKYLEDANWNYSSQLGEAFTLSADYYVEHGDEIILDANSDFKVRVIYAPGHTADGVAYYSEKDRLAFVGDIIFAGSVGRSDLPGGNSNRLLSAIRAQIFTLPDETILYPGHGNATTVKKEKETNPVFNFFD</sequence>
<dbReference type="SUPFAM" id="SSF56281">
    <property type="entry name" value="Metallo-hydrolase/oxidoreductase"/>
    <property type="match status" value="1"/>
</dbReference>
<dbReference type="PANTHER" id="PTHR46233:SF3">
    <property type="entry name" value="HYDROXYACYLGLUTATHIONE HYDROLASE GLOC"/>
    <property type="match status" value="1"/>
</dbReference>
<dbReference type="STRING" id="642492.Clole_2542"/>
<dbReference type="InterPro" id="IPR001279">
    <property type="entry name" value="Metallo-B-lactamas"/>
</dbReference>
<evidence type="ECO:0000256" key="2">
    <source>
        <dbReference type="ARBA" id="ARBA00022723"/>
    </source>
</evidence>
<gene>
    <name evidence="6" type="ordered locus">Clole_2542</name>
</gene>
<dbReference type="InterPro" id="IPR036866">
    <property type="entry name" value="RibonucZ/Hydroxyglut_hydro"/>
</dbReference>
<keyword evidence="4" id="KW-0862">Zinc</keyword>
<accession>F2JHK9</accession>
<dbReference type="Proteomes" id="UP000008467">
    <property type="component" value="Chromosome"/>
</dbReference>
<keyword evidence="3" id="KW-0378">Hydrolase</keyword>
<dbReference type="AlphaFoldDB" id="F2JHK9"/>
<protein>
    <submittedName>
        <fullName evidence="6">Beta-lactamase domain protein</fullName>
    </submittedName>
</protein>
<dbReference type="RefSeq" id="WP_013657541.1">
    <property type="nucleotide sequence ID" value="NC_015275.1"/>
</dbReference>
<feature type="domain" description="Metallo-beta-lactamase" evidence="5">
    <location>
        <begin position="11"/>
        <end position="192"/>
    </location>
</feature>
<reference evidence="6 7" key="1">
    <citation type="journal article" date="2011" name="J. Bacteriol.">
        <title>Complete genome sequence of the cellulose-degrading bacterium Cellulosilyticum lentocellum.</title>
        <authorList>
            <consortium name="US DOE Joint Genome Institute"/>
            <person name="Miller D.A."/>
            <person name="Suen G."/>
            <person name="Bruce D."/>
            <person name="Copeland A."/>
            <person name="Cheng J.F."/>
            <person name="Detter C."/>
            <person name="Goodwin L.A."/>
            <person name="Han C.S."/>
            <person name="Hauser L.J."/>
            <person name="Land M.L."/>
            <person name="Lapidus A."/>
            <person name="Lucas S."/>
            <person name="Meincke L."/>
            <person name="Pitluck S."/>
            <person name="Tapia R."/>
            <person name="Teshima H."/>
            <person name="Woyke T."/>
            <person name="Fox B.G."/>
            <person name="Angert E.R."/>
            <person name="Currie C.R."/>
        </authorList>
    </citation>
    <scope>NUCLEOTIDE SEQUENCE [LARGE SCALE GENOMIC DNA]</scope>
    <source>
        <strain evidence="7">ATCC 49066 / DSM 5427 / NCIMB 11756 / RHM5</strain>
    </source>
</reference>
<evidence type="ECO:0000313" key="7">
    <source>
        <dbReference type="Proteomes" id="UP000008467"/>
    </source>
</evidence>
<name>F2JHK9_CELLD</name>